<dbReference type="InterPro" id="IPR032675">
    <property type="entry name" value="LRR_dom_sf"/>
</dbReference>
<dbReference type="SUPFAM" id="SSF52047">
    <property type="entry name" value="RNI-like"/>
    <property type="match status" value="1"/>
</dbReference>
<reference evidence="1 2" key="1">
    <citation type="journal article" date="2016" name="Mol. Biol. Evol.">
        <title>Comparative Genomics of Early-Diverging Mushroom-Forming Fungi Provides Insights into the Origins of Lignocellulose Decay Capabilities.</title>
        <authorList>
            <person name="Nagy L.G."/>
            <person name="Riley R."/>
            <person name="Tritt A."/>
            <person name="Adam C."/>
            <person name="Daum C."/>
            <person name="Floudas D."/>
            <person name="Sun H."/>
            <person name="Yadav J.S."/>
            <person name="Pangilinan J."/>
            <person name="Larsson K.H."/>
            <person name="Matsuura K."/>
            <person name="Barry K."/>
            <person name="Labutti K."/>
            <person name="Kuo R."/>
            <person name="Ohm R.A."/>
            <person name="Bhattacharya S.S."/>
            <person name="Shirouzu T."/>
            <person name="Yoshinaga Y."/>
            <person name="Martin F.M."/>
            <person name="Grigoriev I.V."/>
            <person name="Hibbett D.S."/>
        </authorList>
    </citation>
    <scope>NUCLEOTIDE SEQUENCE [LARGE SCALE GENOMIC DNA]</scope>
    <source>
        <strain evidence="1 2">HHB12029</strain>
    </source>
</reference>
<dbReference type="AlphaFoldDB" id="A0A166A6X4"/>
<accession>A0A166A6X4</accession>
<gene>
    <name evidence="1" type="ORF">EXIGLDRAFT_772129</name>
</gene>
<keyword evidence="2" id="KW-1185">Reference proteome</keyword>
<sequence length="539" mass="60934">MLPASTKHESVLHPYEPWRTVQAVDGATVREQDEGTVATIEELEATLEHLDASLATARPDFENHVQIIAQMTLDREALRASIDASRENLRNTLAVFPFDVLAPIFTLVHESSSTTRKYADWRAMRVPYVLASVCRGWRRVALATPILWRYIAVSTDVPRFKNCISFYQHLGRIIARSGTRSLDVDIDVSEKPFEFVVDVDATISEFWSRCFAKLVPAVSRLRTLHVNGGHNDFESPLSVPFRAHLQNLLSCPTPLLENLDLIFRPRFLEGPDEPVSCFLPDAPSLRRLGLHGVPFIPSLPRAVLSSLTHLALGDMDVFLNQLWETLSPALNLETLDMEMCAGFQASRGPIVRRPDSLPIRELHVIGGIMDDIFASPPPAMPNLTTLWTVDWNVTEFIVTDALAHSLTHLRLELQAHHVAESRKRHLNHIRDMRSLLDVWLEYKGSTQDEEKMLYDELCDPDRPMWPQVRTLKITGLCAWDVSDDERDGLLRLLRFRMRNTPSSTSTPVPIESVSFDSQSVPAWVAVEVRAVLGENCHQL</sequence>
<protein>
    <recommendedName>
        <fullName evidence="3">F-box domain-containing protein</fullName>
    </recommendedName>
</protein>
<dbReference type="InParanoid" id="A0A166A6X4"/>
<organism evidence="1 2">
    <name type="scientific">Exidia glandulosa HHB12029</name>
    <dbReference type="NCBI Taxonomy" id="1314781"/>
    <lineage>
        <taxon>Eukaryota</taxon>
        <taxon>Fungi</taxon>
        <taxon>Dikarya</taxon>
        <taxon>Basidiomycota</taxon>
        <taxon>Agaricomycotina</taxon>
        <taxon>Agaricomycetes</taxon>
        <taxon>Auriculariales</taxon>
        <taxon>Exidiaceae</taxon>
        <taxon>Exidia</taxon>
    </lineage>
</organism>
<name>A0A166A6X4_EXIGL</name>
<dbReference type="OrthoDB" id="3139566at2759"/>
<dbReference type="EMBL" id="KV426083">
    <property type="protein sequence ID" value="KZV89049.1"/>
    <property type="molecule type" value="Genomic_DNA"/>
</dbReference>
<proteinExistence type="predicted"/>
<evidence type="ECO:0000313" key="1">
    <source>
        <dbReference type="EMBL" id="KZV89049.1"/>
    </source>
</evidence>
<evidence type="ECO:0000313" key="2">
    <source>
        <dbReference type="Proteomes" id="UP000077266"/>
    </source>
</evidence>
<dbReference type="Gene3D" id="3.80.10.10">
    <property type="entry name" value="Ribonuclease Inhibitor"/>
    <property type="match status" value="1"/>
</dbReference>
<dbReference type="Proteomes" id="UP000077266">
    <property type="component" value="Unassembled WGS sequence"/>
</dbReference>
<evidence type="ECO:0008006" key="3">
    <source>
        <dbReference type="Google" id="ProtNLM"/>
    </source>
</evidence>